<evidence type="ECO:0000313" key="12">
    <source>
        <dbReference type="Proteomes" id="UP000504606"/>
    </source>
</evidence>
<keyword evidence="7 9" id="KW-0539">Nucleus</keyword>
<dbReference type="AlphaFoldDB" id="A0A6J1RXU5"/>
<dbReference type="Pfam" id="PF00250">
    <property type="entry name" value="Forkhead"/>
    <property type="match status" value="1"/>
</dbReference>
<dbReference type="KEGG" id="foc:113203358"/>
<dbReference type="GO" id="GO:0000978">
    <property type="term" value="F:RNA polymerase II cis-regulatory region sequence-specific DNA binding"/>
    <property type="evidence" value="ECO:0007669"/>
    <property type="project" value="TreeGrafter"/>
</dbReference>
<feature type="domain" description="Fork-head" evidence="11">
    <location>
        <begin position="100"/>
        <end position="191"/>
    </location>
</feature>
<evidence type="ECO:0000256" key="7">
    <source>
        <dbReference type="ARBA" id="ARBA00023242"/>
    </source>
</evidence>
<dbReference type="SUPFAM" id="SSF46785">
    <property type="entry name" value="Winged helix' DNA-binding domain"/>
    <property type="match status" value="1"/>
</dbReference>
<feature type="DNA-binding region" description="Fork-head" evidence="9">
    <location>
        <begin position="100"/>
        <end position="191"/>
    </location>
</feature>
<keyword evidence="3" id="KW-0805">Transcription regulation</keyword>
<dbReference type="FunFam" id="1.10.10.10:FF:000030">
    <property type="entry name" value="Forkhead box protein K2"/>
    <property type="match status" value="1"/>
</dbReference>
<dbReference type="Proteomes" id="UP000504606">
    <property type="component" value="Unplaced"/>
</dbReference>
<dbReference type="InterPro" id="IPR001766">
    <property type="entry name" value="Fork_head_dom"/>
</dbReference>
<feature type="compositionally biased region" description="Basic residues" evidence="10">
    <location>
        <begin position="185"/>
        <end position="195"/>
    </location>
</feature>
<dbReference type="PANTHER" id="PTHR46805:SF1">
    <property type="entry name" value="FORKHEAD BOX PROTEIN J1"/>
    <property type="match status" value="1"/>
</dbReference>
<dbReference type="PROSITE" id="PS00658">
    <property type="entry name" value="FORK_HEAD_2"/>
    <property type="match status" value="1"/>
</dbReference>
<feature type="region of interest" description="Disordered" evidence="10">
    <location>
        <begin position="1"/>
        <end position="23"/>
    </location>
</feature>
<evidence type="ECO:0000256" key="4">
    <source>
        <dbReference type="ARBA" id="ARBA00023125"/>
    </source>
</evidence>
<dbReference type="SMART" id="SM00339">
    <property type="entry name" value="FH"/>
    <property type="match status" value="1"/>
</dbReference>
<comment type="subcellular location">
    <subcellularLocation>
        <location evidence="1 9">Nucleus</location>
    </subcellularLocation>
</comment>
<comment type="similarity">
    <text evidence="8">Belongs to the FOXJ1 family.</text>
</comment>
<dbReference type="InterPro" id="IPR030456">
    <property type="entry name" value="TF_fork_head_CS_2"/>
</dbReference>
<protein>
    <submittedName>
        <fullName evidence="13">Forkhead box protein J1-A-like</fullName>
    </submittedName>
</protein>
<dbReference type="InterPro" id="IPR036388">
    <property type="entry name" value="WH-like_DNA-bd_sf"/>
</dbReference>
<dbReference type="InterPro" id="IPR047512">
    <property type="entry name" value="FH_FOXJ1"/>
</dbReference>
<evidence type="ECO:0000256" key="3">
    <source>
        <dbReference type="ARBA" id="ARBA00023015"/>
    </source>
</evidence>
<evidence type="ECO:0000259" key="11">
    <source>
        <dbReference type="PROSITE" id="PS50039"/>
    </source>
</evidence>
<keyword evidence="6" id="KW-0804">Transcription</keyword>
<evidence type="ECO:0000313" key="13">
    <source>
        <dbReference type="RefSeq" id="XP_026273779.1"/>
    </source>
</evidence>
<evidence type="ECO:0000256" key="6">
    <source>
        <dbReference type="ARBA" id="ARBA00023163"/>
    </source>
</evidence>
<feature type="compositionally biased region" description="Low complexity" evidence="10">
    <location>
        <begin position="196"/>
        <end position="206"/>
    </location>
</feature>
<sequence>MLCSARPRPALQAPLQRSQSPGYCKVTLPDAKGADDLTSLHWLHSINILPLPTPPSSPTAGEPEMESSPSAPERPDPLKSLLPSVSPEHLERYRYDGSHKPPFSYAALICMALRSHRTKMTLSDIYSWIKDNFMYYRNADPSWQNSIRHNLSLNKCFVKVPRSKDEPGKGGFWRLDTQRLAEGRRARRGRRRSARPAKSAVAETTPEPTPTPTPPPSLEVPSSVFLLELEASPCPSSESGSCFELVELGGDSPGGSPLPCAMPLSAELSAALPGPPPSPTVSATATPAQYAGLDPLAPDPLLPVQDDDDLCSLLIPGGWDISQLDQLDFLLNSL</sequence>
<evidence type="ECO:0000256" key="1">
    <source>
        <dbReference type="ARBA" id="ARBA00004123"/>
    </source>
</evidence>
<evidence type="ECO:0000256" key="9">
    <source>
        <dbReference type="PROSITE-ProRule" id="PRU00089"/>
    </source>
</evidence>
<name>A0A6J1RXU5_FRAOC</name>
<keyword evidence="2" id="KW-0970">Cilium biogenesis/degradation</keyword>
<dbReference type="OrthoDB" id="10029558at2759"/>
<dbReference type="GO" id="GO:0005634">
    <property type="term" value="C:nucleus"/>
    <property type="evidence" value="ECO:0007669"/>
    <property type="project" value="UniProtKB-SubCell"/>
</dbReference>
<evidence type="ECO:0000256" key="5">
    <source>
        <dbReference type="ARBA" id="ARBA00023159"/>
    </source>
</evidence>
<evidence type="ECO:0000256" key="10">
    <source>
        <dbReference type="SAM" id="MobiDB-lite"/>
    </source>
</evidence>
<evidence type="ECO:0000256" key="8">
    <source>
        <dbReference type="ARBA" id="ARBA00034770"/>
    </source>
</evidence>
<keyword evidence="4 9" id="KW-0238">DNA-binding</keyword>
<proteinExistence type="inferred from homology"/>
<evidence type="ECO:0000256" key="2">
    <source>
        <dbReference type="ARBA" id="ARBA00022794"/>
    </source>
</evidence>
<feature type="region of interest" description="Disordered" evidence="10">
    <location>
        <begin position="182"/>
        <end position="217"/>
    </location>
</feature>
<dbReference type="PANTHER" id="PTHR46805">
    <property type="entry name" value="FORKHEAD BOX PROTEIN J1"/>
    <property type="match status" value="1"/>
</dbReference>
<dbReference type="CDD" id="cd20023">
    <property type="entry name" value="FH_FOXJ1"/>
    <property type="match status" value="1"/>
</dbReference>
<dbReference type="GeneID" id="113203358"/>
<gene>
    <name evidence="13" type="primary">LOC113203358</name>
</gene>
<dbReference type="InterPro" id="IPR018122">
    <property type="entry name" value="TF_fork_head_CS_1"/>
</dbReference>
<dbReference type="InterPro" id="IPR047513">
    <property type="entry name" value="FOXJ1"/>
</dbReference>
<keyword evidence="12" id="KW-1185">Reference proteome</keyword>
<accession>A0A6J1RXU5</accession>
<keyword evidence="5" id="KW-0010">Activator</keyword>
<dbReference type="RefSeq" id="XP_026273779.1">
    <property type="nucleotide sequence ID" value="XM_026417994.2"/>
</dbReference>
<dbReference type="GO" id="GO:0030030">
    <property type="term" value="P:cell projection organization"/>
    <property type="evidence" value="ECO:0007669"/>
    <property type="project" value="UniProtKB-KW"/>
</dbReference>
<dbReference type="InterPro" id="IPR036390">
    <property type="entry name" value="WH_DNA-bd_sf"/>
</dbReference>
<feature type="compositionally biased region" description="Pro residues" evidence="10">
    <location>
        <begin position="207"/>
        <end position="217"/>
    </location>
</feature>
<dbReference type="PRINTS" id="PR00053">
    <property type="entry name" value="FORKHEAD"/>
</dbReference>
<dbReference type="GO" id="GO:0000981">
    <property type="term" value="F:DNA-binding transcription factor activity, RNA polymerase II-specific"/>
    <property type="evidence" value="ECO:0007669"/>
    <property type="project" value="TreeGrafter"/>
</dbReference>
<dbReference type="PROSITE" id="PS50039">
    <property type="entry name" value="FORK_HEAD_3"/>
    <property type="match status" value="1"/>
</dbReference>
<feature type="region of interest" description="Disordered" evidence="10">
    <location>
        <begin position="53"/>
        <end position="83"/>
    </location>
</feature>
<dbReference type="Gene3D" id="1.10.10.10">
    <property type="entry name" value="Winged helix-like DNA-binding domain superfamily/Winged helix DNA-binding domain"/>
    <property type="match status" value="1"/>
</dbReference>
<reference evidence="13" key="1">
    <citation type="submission" date="2025-08" db="UniProtKB">
        <authorList>
            <consortium name="RefSeq"/>
        </authorList>
    </citation>
    <scope>IDENTIFICATION</scope>
    <source>
        <tissue evidence="13">Whole organism</tissue>
    </source>
</reference>
<organism evidence="12 13">
    <name type="scientific">Frankliniella occidentalis</name>
    <name type="common">Western flower thrips</name>
    <name type="synonym">Euthrips occidentalis</name>
    <dbReference type="NCBI Taxonomy" id="133901"/>
    <lineage>
        <taxon>Eukaryota</taxon>
        <taxon>Metazoa</taxon>
        <taxon>Ecdysozoa</taxon>
        <taxon>Arthropoda</taxon>
        <taxon>Hexapoda</taxon>
        <taxon>Insecta</taxon>
        <taxon>Pterygota</taxon>
        <taxon>Neoptera</taxon>
        <taxon>Paraneoptera</taxon>
        <taxon>Thysanoptera</taxon>
        <taxon>Terebrantia</taxon>
        <taxon>Thripoidea</taxon>
        <taxon>Thripidae</taxon>
        <taxon>Frankliniella</taxon>
    </lineage>
</organism>
<dbReference type="PROSITE" id="PS00657">
    <property type="entry name" value="FORK_HEAD_1"/>
    <property type="match status" value="1"/>
</dbReference>